<dbReference type="InterPro" id="IPR021655">
    <property type="entry name" value="Put_metal-bd"/>
</dbReference>
<proteinExistence type="predicted"/>
<organism evidence="2 3">
    <name type="scientific">Sandaracinus amylolyticus</name>
    <dbReference type="NCBI Taxonomy" id="927083"/>
    <lineage>
        <taxon>Bacteria</taxon>
        <taxon>Pseudomonadati</taxon>
        <taxon>Myxococcota</taxon>
        <taxon>Polyangia</taxon>
        <taxon>Polyangiales</taxon>
        <taxon>Sandaracinaceae</taxon>
        <taxon>Sandaracinus</taxon>
    </lineage>
</organism>
<evidence type="ECO:0000313" key="3">
    <source>
        <dbReference type="Proteomes" id="UP000034883"/>
    </source>
</evidence>
<evidence type="ECO:0000256" key="1">
    <source>
        <dbReference type="SAM" id="SignalP"/>
    </source>
</evidence>
<dbReference type="Proteomes" id="UP000034883">
    <property type="component" value="Chromosome"/>
</dbReference>
<keyword evidence="1" id="KW-0732">Signal</keyword>
<accession>A0A0F6YKP3</accession>
<gene>
    <name evidence="2" type="ORF">DB32_006171</name>
</gene>
<dbReference type="KEGG" id="samy:DB32_006171"/>
<dbReference type="EMBL" id="CP011125">
    <property type="protein sequence ID" value="AKF09022.1"/>
    <property type="molecule type" value="Genomic_DNA"/>
</dbReference>
<protein>
    <submittedName>
        <fullName evidence="2">BNR repeat domain protein</fullName>
    </submittedName>
</protein>
<dbReference type="PROSITE" id="PS51257">
    <property type="entry name" value="PROKAR_LIPOPROTEIN"/>
    <property type="match status" value="1"/>
</dbReference>
<dbReference type="AlphaFoldDB" id="A0A0F6YKP3"/>
<evidence type="ECO:0000313" key="2">
    <source>
        <dbReference type="EMBL" id="AKF09022.1"/>
    </source>
</evidence>
<keyword evidence="3" id="KW-1185">Reference proteome</keyword>
<reference evidence="2 3" key="1">
    <citation type="submission" date="2015-03" db="EMBL/GenBank/DDBJ databases">
        <title>Genome assembly of Sandaracinus amylolyticus DSM 53668.</title>
        <authorList>
            <person name="Sharma G."/>
            <person name="Subramanian S."/>
        </authorList>
    </citation>
    <scope>NUCLEOTIDE SEQUENCE [LARGE SCALE GENOMIC DNA]</scope>
    <source>
        <strain evidence="2 3">DSM 53668</strain>
    </source>
</reference>
<sequence>MPMRRTLLLALVLVACGDPSPVLDGGTDAFQACTSDDACDDGAFCNGAERCDPDHESADARGCVSGRAPCSALQVCDEASESCATDCLATRDADEDGSRAIECGGDDCDDADPEAFPGASEVCDLDDRDEDCDPTTFGERDADEDGFFDATCCNGATCGDDCDDGRAAVRPDAVEVCDERDQDCDALVDETVTITFVVDADRDGHGDAREGAETRRACTAPTGFARSADDCDDAEGSIHPGAYDACDDDDVDDDCSGTPNDPPAGCGCEDGASRTCPLPGACAASNQTCVDGIWGACGVRPRAEICGNELDESCDGAPDDGCTCDVTFRACGSDEGVCVRGVQSCASGAWGACVGEVGPAPETCDGEDDDCDGDVDEGTTVQCYADADGDGFAPPSAFAMSRCGPACPEGTTSRAPSSVTTTDCDDLDARAFPGQTGAFGEPRTGVGGFDFDCDGVTEAGRNNAGCITNAAGDGCVYGRSYSGNEWSCGQYVPWQDCAFYDGECRDAGGCTPGIGSNCERYACR</sequence>
<dbReference type="STRING" id="927083.DB32_006171"/>
<name>A0A0F6YKP3_9BACT</name>
<feature type="chain" id="PRO_5002512899" evidence="1">
    <location>
        <begin position="25"/>
        <end position="524"/>
    </location>
</feature>
<feature type="signal peptide" evidence="1">
    <location>
        <begin position="1"/>
        <end position="24"/>
    </location>
</feature>
<dbReference type="Pfam" id="PF11617">
    <property type="entry name" value="Cu-binding_MopE"/>
    <property type="match status" value="6"/>
</dbReference>